<gene>
    <name evidence="1" type="ORF">HD556DRAFT_1443791</name>
</gene>
<proteinExistence type="predicted"/>
<dbReference type="GeneID" id="64600446"/>
<protein>
    <submittedName>
        <fullName evidence="1">Uncharacterized protein</fullName>
    </submittedName>
</protein>
<dbReference type="OrthoDB" id="2672827at2759"/>
<name>A0A9P7APA6_9AGAM</name>
<dbReference type="Proteomes" id="UP000719766">
    <property type="component" value="Unassembled WGS sequence"/>
</dbReference>
<organism evidence="1 2">
    <name type="scientific">Suillus plorans</name>
    <dbReference type="NCBI Taxonomy" id="116603"/>
    <lineage>
        <taxon>Eukaryota</taxon>
        <taxon>Fungi</taxon>
        <taxon>Dikarya</taxon>
        <taxon>Basidiomycota</taxon>
        <taxon>Agaricomycotina</taxon>
        <taxon>Agaricomycetes</taxon>
        <taxon>Agaricomycetidae</taxon>
        <taxon>Boletales</taxon>
        <taxon>Suillineae</taxon>
        <taxon>Suillaceae</taxon>
        <taxon>Suillus</taxon>
    </lineage>
</organism>
<sequence>MSASLFILTGPGRCWNSSKDREGLVETAYLLNAMPLFLPRHSRPLRHPRTTKARSAMYEHLYLYGLKRCLRYGITLHNDGIGISCRALSSNQLCCVCACDPNHNPTDIRIAPAPRLKSGFSKPSLPPCIAPIPAASYRFAPAENIGFVEAMKRSNNLRSEREQAVTDRVHSIRGALEFLKHTCSFCKVWGGQIEADHALSQCLRLSSQPALSWGQYIDWRRELVYSTNHKKICYACHVPQINDDLHRQFTKAGKELTCEFADIVAPAALGIFLHHPTQQEAAVHFNQTSMWSSLAKFTNWLIAEPQPGSYSNLFDLFLWFVSTRGAQTQ</sequence>
<evidence type="ECO:0000313" key="1">
    <source>
        <dbReference type="EMBL" id="KAG1793353.1"/>
    </source>
</evidence>
<keyword evidence="2" id="KW-1185">Reference proteome</keyword>
<comment type="caution">
    <text evidence="1">The sequence shown here is derived from an EMBL/GenBank/DDBJ whole genome shotgun (WGS) entry which is preliminary data.</text>
</comment>
<dbReference type="AlphaFoldDB" id="A0A9P7APA6"/>
<evidence type="ECO:0000313" key="2">
    <source>
        <dbReference type="Proteomes" id="UP000719766"/>
    </source>
</evidence>
<reference evidence="1" key="1">
    <citation type="journal article" date="2020" name="New Phytol.">
        <title>Comparative genomics reveals dynamic genome evolution in host specialist ectomycorrhizal fungi.</title>
        <authorList>
            <person name="Lofgren L.A."/>
            <person name="Nguyen N.H."/>
            <person name="Vilgalys R."/>
            <person name="Ruytinx J."/>
            <person name="Liao H.L."/>
            <person name="Branco S."/>
            <person name="Kuo A."/>
            <person name="LaButti K."/>
            <person name="Lipzen A."/>
            <person name="Andreopoulos W."/>
            <person name="Pangilinan J."/>
            <person name="Riley R."/>
            <person name="Hundley H."/>
            <person name="Na H."/>
            <person name="Barry K."/>
            <person name="Grigoriev I.V."/>
            <person name="Stajich J.E."/>
            <person name="Kennedy P.G."/>
        </authorList>
    </citation>
    <scope>NUCLEOTIDE SEQUENCE</scope>
    <source>
        <strain evidence="1">S12</strain>
    </source>
</reference>
<dbReference type="EMBL" id="JABBWE010000031">
    <property type="protein sequence ID" value="KAG1793353.1"/>
    <property type="molecule type" value="Genomic_DNA"/>
</dbReference>
<dbReference type="RefSeq" id="XP_041159809.1">
    <property type="nucleotide sequence ID" value="XM_041306682.1"/>
</dbReference>
<accession>A0A9P7APA6</accession>